<accession>A0A2G3DYY6</accession>
<dbReference type="InterPro" id="IPR036259">
    <property type="entry name" value="MFS_trans_sf"/>
</dbReference>
<feature type="transmembrane region" description="Helical" evidence="7">
    <location>
        <begin position="170"/>
        <end position="190"/>
    </location>
</feature>
<feature type="transmembrane region" description="Helical" evidence="7">
    <location>
        <begin position="288"/>
        <end position="305"/>
    </location>
</feature>
<proteinExistence type="predicted"/>
<keyword evidence="2" id="KW-0813">Transport</keyword>
<evidence type="ECO:0000256" key="2">
    <source>
        <dbReference type="ARBA" id="ARBA00022448"/>
    </source>
</evidence>
<dbReference type="Pfam" id="PF07690">
    <property type="entry name" value="MFS_1"/>
    <property type="match status" value="1"/>
</dbReference>
<keyword evidence="4 7" id="KW-0812">Transmembrane</keyword>
<feature type="transmembrane region" description="Helical" evidence="7">
    <location>
        <begin position="48"/>
        <end position="70"/>
    </location>
</feature>
<keyword evidence="10" id="KW-1185">Reference proteome</keyword>
<feature type="transmembrane region" description="Helical" evidence="7">
    <location>
        <begin position="224"/>
        <end position="246"/>
    </location>
</feature>
<dbReference type="InterPro" id="IPR020846">
    <property type="entry name" value="MFS_dom"/>
</dbReference>
<dbReference type="SUPFAM" id="SSF103473">
    <property type="entry name" value="MFS general substrate transporter"/>
    <property type="match status" value="1"/>
</dbReference>
<organism evidence="9 10">
    <name type="scientific">Agathobacter ruminis</name>
    <dbReference type="NCBI Taxonomy" id="1712665"/>
    <lineage>
        <taxon>Bacteria</taxon>
        <taxon>Bacillati</taxon>
        <taxon>Bacillota</taxon>
        <taxon>Clostridia</taxon>
        <taxon>Lachnospirales</taxon>
        <taxon>Lachnospiraceae</taxon>
        <taxon>Agathobacter</taxon>
    </lineage>
</organism>
<name>A0A2G3DYY6_9FIRM</name>
<keyword evidence="3" id="KW-1003">Cell membrane</keyword>
<dbReference type="AlphaFoldDB" id="A0A2G3DYY6"/>
<feature type="transmembrane region" description="Helical" evidence="7">
    <location>
        <begin position="137"/>
        <end position="158"/>
    </location>
</feature>
<feature type="transmembrane region" description="Helical" evidence="7">
    <location>
        <begin position="103"/>
        <end position="125"/>
    </location>
</feature>
<protein>
    <recommendedName>
        <fullName evidence="8">Major facilitator superfamily (MFS) profile domain-containing protein</fullName>
    </recommendedName>
</protein>
<evidence type="ECO:0000259" key="8">
    <source>
        <dbReference type="PROSITE" id="PS50850"/>
    </source>
</evidence>
<feature type="transmembrane region" description="Helical" evidence="7">
    <location>
        <begin position="311"/>
        <end position="333"/>
    </location>
</feature>
<reference evidence="9 10" key="2">
    <citation type="submission" date="2017-10" db="EMBL/GenBank/DDBJ databases">
        <authorList>
            <person name="Banno H."/>
            <person name="Chua N.-H."/>
        </authorList>
    </citation>
    <scope>NUCLEOTIDE SEQUENCE [LARGE SCALE GENOMIC DNA]</scope>
    <source>
        <strain evidence="9 10">JK623</strain>
    </source>
</reference>
<keyword evidence="6 7" id="KW-0472">Membrane</keyword>
<feature type="transmembrane region" description="Helical" evidence="7">
    <location>
        <begin position="345"/>
        <end position="364"/>
    </location>
</feature>
<dbReference type="GO" id="GO:0022857">
    <property type="term" value="F:transmembrane transporter activity"/>
    <property type="evidence" value="ECO:0007669"/>
    <property type="project" value="InterPro"/>
</dbReference>
<dbReference type="Gene3D" id="1.20.1250.20">
    <property type="entry name" value="MFS general substrate transporter like domains"/>
    <property type="match status" value="2"/>
</dbReference>
<sequence>MKSKYNFTVRHYITIVFCFLLALLANASTSDSENVLLPLLAEANGWDYYGRVLSLVSIAGVVSVFGNLLLGKLCEHIGAKWLLIVCLVGTAGFAFLYGTAPNYILLLIGLIGTISCGQSIFYLGVNTLVANWFAQEKGLAMGFITMGPPVATIVMVSVLGRITRTYSATAGVYTVVAVLLIVAVLCLLFVREYPDKTTAHVTGHQTKQPQSEITLRDLLKSRSLWAIIYCIGACSIAQTGLMAQWLVRYKGTAFESGAAWMLSACAILGIFGSMLAGTIAHRMGTRKAYCILVVWFVVALILNFTNLAVPVYISVVMFGLIITLFQIFMPLFVLSAFATDDFKKANAIVFPISGLIGQLTFALIAACKQLLGEVRYAYLIYAFLLLSTLLVVRLIRTDSRNTNQKDEN</sequence>
<evidence type="ECO:0000256" key="6">
    <source>
        <dbReference type="ARBA" id="ARBA00023136"/>
    </source>
</evidence>
<evidence type="ECO:0000313" key="10">
    <source>
        <dbReference type="Proteomes" id="UP000224563"/>
    </source>
</evidence>
<dbReference type="PANTHER" id="PTHR43124:SF3">
    <property type="entry name" value="CHLORAMPHENICOL EFFLUX PUMP RV0191"/>
    <property type="match status" value="1"/>
</dbReference>
<comment type="caution">
    <text evidence="9">The sequence shown here is derived from an EMBL/GenBank/DDBJ whole genome shotgun (WGS) entry which is preliminary data.</text>
</comment>
<dbReference type="InterPro" id="IPR011701">
    <property type="entry name" value="MFS"/>
</dbReference>
<comment type="subcellular location">
    <subcellularLocation>
        <location evidence="1">Cell membrane</location>
        <topology evidence="1">Multi-pass membrane protein</topology>
    </subcellularLocation>
</comment>
<feature type="transmembrane region" description="Helical" evidence="7">
    <location>
        <begin position="77"/>
        <end position="97"/>
    </location>
</feature>
<reference evidence="9 10" key="1">
    <citation type="submission" date="2017-10" db="EMBL/GenBank/DDBJ databases">
        <title>Resolving the taxonomy of Roseburia spp., Eubacterium rectale and Agathobacter spp. through phylogenomic analysis.</title>
        <authorList>
            <person name="Sheridan P.O."/>
            <person name="Walker A.W."/>
            <person name="Duncan S.H."/>
            <person name="Scott K.P."/>
            <person name="Toole P.W.O."/>
            <person name="Luis P."/>
            <person name="Flint H.J."/>
        </authorList>
    </citation>
    <scope>NUCLEOTIDE SEQUENCE [LARGE SCALE GENOMIC DNA]</scope>
    <source>
        <strain evidence="9 10">JK623</strain>
    </source>
</reference>
<dbReference type="GO" id="GO:0005886">
    <property type="term" value="C:plasma membrane"/>
    <property type="evidence" value="ECO:0007669"/>
    <property type="project" value="UniProtKB-SubCell"/>
</dbReference>
<dbReference type="EMBL" id="PDYG01000135">
    <property type="protein sequence ID" value="PHU36246.1"/>
    <property type="molecule type" value="Genomic_DNA"/>
</dbReference>
<evidence type="ECO:0000256" key="1">
    <source>
        <dbReference type="ARBA" id="ARBA00004651"/>
    </source>
</evidence>
<evidence type="ECO:0000313" key="9">
    <source>
        <dbReference type="EMBL" id="PHU36246.1"/>
    </source>
</evidence>
<evidence type="ECO:0000256" key="5">
    <source>
        <dbReference type="ARBA" id="ARBA00022989"/>
    </source>
</evidence>
<feature type="domain" description="Major facilitator superfamily (MFS) profile" evidence="8">
    <location>
        <begin position="14"/>
        <end position="400"/>
    </location>
</feature>
<dbReference type="PANTHER" id="PTHR43124">
    <property type="entry name" value="PURINE EFFLUX PUMP PBUE"/>
    <property type="match status" value="1"/>
</dbReference>
<evidence type="ECO:0000256" key="7">
    <source>
        <dbReference type="SAM" id="Phobius"/>
    </source>
</evidence>
<dbReference type="RefSeq" id="WP_099387032.1">
    <property type="nucleotide sequence ID" value="NZ_JANSWH010000092.1"/>
</dbReference>
<feature type="transmembrane region" description="Helical" evidence="7">
    <location>
        <begin position="258"/>
        <end position="276"/>
    </location>
</feature>
<dbReference type="PROSITE" id="PS50850">
    <property type="entry name" value="MFS"/>
    <property type="match status" value="1"/>
</dbReference>
<gene>
    <name evidence="9" type="ORF">CSX02_13255</name>
</gene>
<feature type="transmembrane region" description="Helical" evidence="7">
    <location>
        <begin position="376"/>
        <end position="395"/>
    </location>
</feature>
<keyword evidence="5 7" id="KW-1133">Transmembrane helix</keyword>
<dbReference type="Proteomes" id="UP000224563">
    <property type="component" value="Unassembled WGS sequence"/>
</dbReference>
<evidence type="ECO:0000256" key="4">
    <source>
        <dbReference type="ARBA" id="ARBA00022692"/>
    </source>
</evidence>
<evidence type="ECO:0000256" key="3">
    <source>
        <dbReference type="ARBA" id="ARBA00022475"/>
    </source>
</evidence>
<dbReference type="InterPro" id="IPR050189">
    <property type="entry name" value="MFS_Efflux_Transporters"/>
</dbReference>